<proteinExistence type="predicted"/>
<dbReference type="Proteomes" id="UP001160148">
    <property type="component" value="Unassembled WGS sequence"/>
</dbReference>
<name>A0AAV0VVW0_9HEMI</name>
<reference evidence="2 3" key="1">
    <citation type="submission" date="2023-01" db="EMBL/GenBank/DDBJ databases">
        <authorList>
            <person name="Whitehead M."/>
        </authorList>
    </citation>
    <scope>NUCLEOTIDE SEQUENCE [LARGE SCALE GENOMIC DNA]</scope>
</reference>
<evidence type="ECO:0000313" key="3">
    <source>
        <dbReference type="Proteomes" id="UP001160148"/>
    </source>
</evidence>
<accession>A0AAV0VVW0</accession>
<keyword evidence="3" id="KW-1185">Reference proteome</keyword>
<protein>
    <submittedName>
        <fullName evidence="2">Uncharacterized protein</fullName>
    </submittedName>
</protein>
<dbReference type="EMBL" id="CARXXK010000001">
    <property type="protein sequence ID" value="CAI6347705.1"/>
    <property type="molecule type" value="Genomic_DNA"/>
</dbReference>
<evidence type="ECO:0000256" key="1">
    <source>
        <dbReference type="SAM" id="MobiDB-lite"/>
    </source>
</evidence>
<organism evidence="2 3">
    <name type="scientific">Macrosiphum euphorbiae</name>
    <name type="common">potato aphid</name>
    <dbReference type="NCBI Taxonomy" id="13131"/>
    <lineage>
        <taxon>Eukaryota</taxon>
        <taxon>Metazoa</taxon>
        <taxon>Ecdysozoa</taxon>
        <taxon>Arthropoda</taxon>
        <taxon>Hexapoda</taxon>
        <taxon>Insecta</taxon>
        <taxon>Pterygota</taxon>
        <taxon>Neoptera</taxon>
        <taxon>Paraneoptera</taxon>
        <taxon>Hemiptera</taxon>
        <taxon>Sternorrhyncha</taxon>
        <taxon>Aphidomorpha</taxon>
        <taxon>Aphidoidea</taxon>
        <taxon>Aphididae</taxon>
        <taxon>Macrosiphini</taxon>
        <taxon>Macrosiphum</taxon>
    </lineage>
</organism>
<evidence type="ECO:0000313" key="2">
    <source>
        <dbReference type="EMBL" id="CAI6347705.1"/>
    </source>
</evidence>
<sequence length="337" mass="36677">MSNTESPYAAFSKLGQCLGTQGGGIKLLLSKALALESVKGKIRSDEVKSAVNELLNVVRALEVNNKNVVTSYNETKRVFKKEEENRVNVQAMKSTVDMETQSPCWWDAEHPAERFQKRPSPADDPVMAPDPAGPTWTEIVKRRTSKKRNSPPQGEQGNGALGVGDTATAKPRVRARPSAIIVDVKSEDFPALARKIRGGVDQGVIGDSIIGMRQAKAGGLLIEVRGDQARFDAVRAEISRSAGSEVEVRALQQRAMVEVRDLDQWSTVEEVAAATAAATGILSEQLKVFSLRKRFGGSQSALVLLPIGFARVLLNSGRLRVGMVSCRVRLAEQKLRY</sequence>
<feature type="compositionally biased region" description="Low complexity" evidence="1">
    <location>
        <begin position="123"/>
        <end position="134"/>
    </location>
</feature>
<feature type="region of interest" description="Disordered" evidence="1">
    <location>
        <begin position="115"/>
        <end position="171"/>
    </location>
</feature>
<comment type="caution">
    <text evidence="2">The sequence shown here is derived from an EMBL/GenBank/DDBJ whole genome shotgun (WGS) entry which is preliminary data.</text>
</comment>
<dbReference type="AlphaFoldDB" id="A0AAV0VVW0"/>
<gene>
    <name evidence="2" type="ORF">MEUPH1_LOCUS4464</name>
</gene>